<evidence type="ECO:0000313" key="2">
    <source>
        <dbReference type="Proteomes" id="UP000017670"/>
    </source>
</evidence>
<name>N9FQM0_9GAMM</name>
<dbReference type="InterPro" id="IPR036890">
    <property type="entry name" value="HATPase_C_sf"/>
</dbReference>
<organism evidence="1 2">
    <name type="scientific">Acinetobacter beijerinckii CIP 110307</name>
    <dbReference type="NCBI Taxonomy" id="1217648"/>
    <lineage>
        <taxon>Bacteria</taxon>
        <taxon>Pseudomonadati</taxon>
        <taxon>Pseudomonadota</taxon>
        <taxon>Gammaproteobacteria</taxon>
        <taxon>Moraxellales</taxon>
        <taxon>Moraxellaceae</taxon>
        <taxon>Acinetobacter</taxon>
    </lineage>
</organism>
<dbReference type="PATRIC" id="fig|1217648.3.peg.1544"/>
<keyword evidence="2" id="KW-1185">Reference proteome</keyword>
<dbReference type="STRING" id="262668.GCA_000931715_01551"/>
<dbReference type="Proteomes" id="UP000017670">
    <property type="component" value="Unassembled WGS sequence"/>
</dbReference>
<evidence type="ECO:0000313" key="1">
    <source>
        <dbReference type="EMBL" id="ENW07109.1"/>
    </source>
</evidence>
<dbReference type="GeneID" id="29857025"/>
<dbReference type="eggNOG" id="COG1293">
    <property type="taxonomic scope" value="Bacteria"/>
</dbReference>
<reference evidence="1 2" key="1">
    <citation type="submission" date="2013-02" db="EMBL/GenBank/DDBJ databases">
        <title>The Genome Sequence of Acinetobacter beijerinckii CIP 110307.</title>
        <authorList>
            <consortium name="The Broad Institute Genome Sequencing Platform"/>
            <consortium name="The Broad Institute Genome Sequencing Center for Infectious Disease"/>
            <person name="Cerqueira G."/>
            <person name="Feldgarden M."/>
            <person name="Courvalin P."/>
            <person name="Perichon B."/>
            <person name="Grillot-Courvalin C."/>
            <person name="Clermont D."/>
            <person name="Rocha E."/>
            <person name="Yoon E.-J."/>
            <person name="Nemec A."/>
            <person name="Walker B."/>
            <person name="Young S.K."/>
            <person name="Zeng Q."/>
            <person name="Gargeya S."/>
            <person name="Fitzgerald M."/>
            <person name="Haas B."/>
            <person name="Abouelleil A."/>
            <person name="Alvarado L."/>
            <person name="Arachchi H.M."/>
            <person name="Berlin A.M."/>
            <person name="Chapman S.B."/>
            <person name="Dewar J."/>
            <person name="Goldberg J."/>
            <person name="Griggs A."/>
            <person name="Gujja S."/>
            <person name="Hansen M."/>
            <person name="Howarth C."/>
            <person name="Imamovic A."/>
            <person name="Larimer J."/>
            <person name="McCowan C."/>
            <person name="Murphy C."/>
            <person name="Neiman D."/>
            <person name="Pearson M."/>
            <person name="Priest M."/>
            <person name="Roberts A."/>
            <person name="Saif S."/>
            <person name="Shea T."/>
            <person name="Sisk P."/>
            <person name="Sykes S."/>
            <person name="Wortman J."/>
            <person name="Nusbaum C."/>
            <person name="Birren B."/>
        </authorList>
    </citation>
    <scope>NUCLEOTIDE SEQUENCE [LARGE SCALE GENOMIC DNA]</scope>
    <source>
        <strain evidence="1 2">CIP 110307</strain>
    </source>
</reference>
<dbReference type="EMBL" id="APQL01000005">
    <property type="protein sequence ID" value="ENW07109.1"/>
    <property type="molecule type" value="Genomic_DNA"/>
</dbReference>
<dbReference type="SUPFAM" id="SSF55874">
    <property type="entry name" value="ATPase domain of HSP90 chaperone/DNA topoisomerase II/histidine kinase"/>
    <property type="match status" value="1"/>
</dbReference>
<proteinExistence type="predicted"/>
<gene>
    <name evidence="1" type="ORF">F933_01576</name>
</gene>
<sequence>MTLDIKGGLKNTLPSANKYVVVEELLSNAIDSYLIRRKEDASTPKLTITFEIEFYQKTLFTDGEYDLAISCLENGAGFCNEQVKAFVTKDSTYKDYLHIEGLGKCKGAGRIQFFHYFEILNIDSVYLDKDKLKRRILSIKPETREISESHFSQYELESTDINTKVTLKGIKKNSFKNQNDILTIRNDFSALKLKKYVLTTFLQRLILLKELIGEFSINFHDNDNGERTSSTISSDDLPLPVDNKTLVLRCSHSNLSKPSYDLKITRYSITPSENSSEQHEIALCANSAIVCSLAKKFFRTTSDLKKPIDGYFELILVESEFLESKVNQQRDAFNIPKECSSGEDLIDEISMQDIIEALEDYVYLIITPKDFDKEALINSTQERFGISRTMLEDTNIKIHFSDTEENIAKRVLKKLQEDIVKDTSNLFDIKQRVLLLDPRSEDFRTQINDLSWKYTSSLKKMDMANLSQLIVRRSSMIEVLRKAVRLMLACQEQSSVVRREDEKIIHNVFFPTGKNNTESIDHDIWILNEEYHYFEHIASDRPLSSFVWKDQKKLFESDIDESLEALFKKNNNDHSKKRPDIAIFNEEGSAIIIEFKAPKVPLQDHIPDLVQYSRLLAAKSGGKIKKFYGYLIGTELDESRMPTNYEKFPSGLGYFNTSVISDPATRIPYGELYTEILFYDQFIDRAEKRLNIYKKKLNIEF</sequence>
<comment type="caution">
    <text evidence="1">The sequence shown here is derived from an EMBL/GenBank/DDBJ whole genome shotgun (WGS) entry which is preliminary data.</text>
</comment>
<dbReference type="RefSeq" id="WP_005060058.1">
    <property type="nucleotide sequence ID" value="NZ_KB849765.1"/>
</dbReference>
<accession>N9FQM0</accession>
<dbReference type="HOGENOM" id="CLU_024633_0_0_6"/>
<dbReference type="AlphaFoldDB" id="N9FQM0"/>
<protein>
    <submittedName>
        <fullName evidence="1">Uncharacterized protein</fullName>
    </submittedName>
</protein>